<accession>A0A6N7S5J7</accession>
<feature type="domain" description="HTH rpiR-type" evidence="1">
    <location>
        <begin position="11"/>
        <end position="87"/>
    </location>
</feature>
<keyword evidence="5" id="KW-1185">Reference proteome</keyword>
<dbReference type="InterPro" id="IPR047640">
    <property type="entry name" value="RpiR-like"/>
</dbReference>
<dbReference type="PANTHER" id="PTHR30514:SF1">
    <property type="entry name" value="HTH-TYPE TRANSCRIPTIONAL REGULATOR HEXR-RELATED"/>
    <property type="match status" value="1"/>
</dbReference>
<dbReference type="EMBL" id="WKPJ01000006">
    <property type="protein sequence ID" value="MSA88900.1"/>
    <property type="molecule type" value="Genomic_DNA"/>
</dbReference>
<protein>
    <recommendedName>
        <fullName evidence="1">HTH rpiR-type domain-containing protein</fullName>
    </recommendedName>
</protein>
<dbReference type="OrthoDB" id="3684496at2"/>
<evidence type="ECO:0000313" key="5">
    <source>
        <dbReference type="Proteomes" id="UP000480929"/>
    </source>
</evidence>
<dbReference type="PANTHER" id="PTHR30514">
    <property type="entry name" value="GLUCOKINASE"/>
    <property type="match status" value="1"/>
</dbReference>
<dbReference type="Pfam" id="PF01418">
    <property type="entry name" value="HTH_6"/>
    <property type="match status" value="1"/>
</dbReference>
<proteinExistence type="predicted"/>
<dbReference type="Proteomes" id="UP000480929">
    <property type="component" value="Unassembled WGS sequence"/>
</dbReference>
<dbReference type="EMBL" id="WKPI01000005">
    <property type="protein sequence ID" value="MSC32447.1"/>
    <property type="molecule type" value="Genomic_DNA"/>
</dbReference>
<dbReference type="AlphaFoldDB" id="A0A6N7S5J7"/>
<dbReference type="Proteomes" id="UP000433575">
    <property type="component" value="Unassembled WGS sequence"/>
</dbReference>
<comment type="caution">
    <text evidence="2">The sequence shown here is derived from an EMBL/GenBank/DDBJ whole genome shotgun (WGS) entry which is preliminary data.</text>
</comment>
<dbReference type="GO" id="GO:0003677">
    <property type="term" value="F:DNA binding"/>
    <property type="evidence" value="ECO:0007669"/>
    <property type="project" value="InterPro"/>
</dbReference>
<dbReference type="GO" id="GO:0003700">
    <property type="term" value="F:DNA-binding transcription factor activity"/>
    <property type="evidence" value="ECO:0007669"/>
    <property type="project" value="InterPro"/>
</dbReference>
<reference evidence="4 5" key="1">
    <citation type="journal article" date="2019" name="Nat. Med.">
        <title>A library of human gut bacterial isolates paired with longitudinal multiomics data enables mechanistic microbiome research.</title>
        <authorList>
            <person name="Poyet M."/>
            <person name="Groussin M."/>
            <person name="Gibbons S.M."/>
            <person name="Avila-Pacheco J."/>
            <person name="Jiang X."/>
            <person name="Kearney S.M."/>
            <person name="Perrotta A.R."/>
            <person name="Berdy B."/>
            <person name="Zhao S."/>
            <person name="Lieberman T.D."/>
            <person name="Swanson P.K."/>
            <person name="Smith M."/>
            <person name="Roesemann S."/>
            <person name="Alexander J.E."/>
            <person name="Rich S.A."/>
            <person name="Livny J."/>
            <person name="Vlamakis H."/>
            <person name="Clish C."/>
            <person name="Bullock K."/>
            <person name="Deik A."/>
            <person name="Scott J."/>
            <person name="Pierce K.A."/>
            <person name="Xavier R.J."/>
            <person name="Alm E.J."/>
        </authorList>
    </citation>
    <scope>NUCLEOTIDE SEQUENCE [LARGE SCALE GENOMIC DNA]</scope>
    <source>
        <strain evidence="2 4">BIOML-A4</strain>
        <strain evidence="3 5">BIOML-A5</strain>
    </source>
</reference>
<dbReference type="Gene3D" id="1.10.10.10">
    <property type="entry name" value="Winged helix-like DNA-binding domain superfamily/Winged helix DNA-binding domain"/>
    <property type="match status" value="1"/>
</dbReference>
<evidence type="ECO:0000313" key="2">
    <source>
        <dbReference type="EMBL" id="MSA88900.1"/>
    </source>
</evidence>
<evidence type="ECO:0000313" key="4">
    <source>
        <dbReference type="Proteomes" id="UP000433575"/>
    </source>
</evidence>
<sequence>MKNPDLYGLSLASRLCSIVNDHALSSVDTVLADYLLDHYHELDALNIYAFAEACQVPRSSIHRFCIKLGYANFRDLKRSSHHETDCYTYFTSLSQKPDFREILSRQIVDMIADMNTIVPDALLLQLAGKIHQAPTVCLLSSYSSLSALQDFQRPMILCRKRLHVIASPLENERLKLLKDEDLILVVSAMGRFAQAYQTLIAGLPGEKILITASHQREIRTPYDQVITISSQDCHLVKTAYAKYGVSYFFDNLYSLYSRRYGHPEN</sequence>
<dbReference type="InterPro" id="IPR036388">
    <property type="entry name" value="WH-like_DNA-bd_sf"/>
</dbReference>
<evidence type="ECO:0000313" key="3">
    <source>
        <dbReference type="EMBL" id="MSC32447.1"/>
    </source>
</evidence>
<dbReference type="InterPro" id="IPR009057">
    <property type="entry name" value="Homeodomain-like_sf"/>
</dbReference>
<gene>
    <name evidence="3" type="ORF">GKD88_04865</name>
    <name evidence="2" type="ORF">GKE08_06135</name>
</gene>
<name>A0A6N7S5J7_9FIRM</name>
<dbReference type="SUPFAM" id="SSF46689">
    <property type="entry name" value="Homeodomain-like"/>
    <property type="match status" value="1"/>
</dbReference>
<dbReference type="GeneID" id="42457483"/>
<evidence type="ECO:0000259" key="1">
    <source>
        <dbReference type="PROSITE" id="PS51071"/>
    </source>
</evidence>
<dbReference type="PROSITE" id="PS51071">
    <property type="entry name" value="HTH_RPIR"/>
    <property type="match status" value="1"/>
</dbReference>
<dbReference type="InterPro" id="IPR000281">
    <property type="entry name" value="HTH_RpiR"/>
</dbReference>
<organism evidence="2 4">
    <name type="scientific">Holdemania massiliensis</name>
    <dbReference type="NCBI Taxonomy" id="1468449"/>
    <lineage>
        <taxon>Bacteria</taxon>
        <taxon>Bacillati</taxon>
        <taxon>Bacillota</taxon>
        <taxon>Erysipelotrichia</taxon>
        <taxon>Erysipelotrichales</taxon>
        <taxon>Erysipelotrichaceae</taxon>
        <taxon>Holdemania</taxon>
    </lineage>
</organism>
<dbReference type="GO" id="GO:0097367">
    <property type="term" value="F:carbohydrate derivative binding"/>
    <property type="evidence" value="ECO:0007669"/>
    <property type="project" value="InterPro"/>
</dbReference>
<dbReference type="RefSeq" id="WP_020225680.1">
    <property type="nucleotide sequence ID" value="NZ_CABKSC010000003.1"/>
</dbReference>